<proteinExistence type="predicted"/>
<name>A0A9Q1K469_9CARY</name>
<gene>
    <name evidence="2" type="ORF">Cgig2_017520</name>
</gene>
<reference evidence="2" key="1">
    <citation type="submission" date="2022-04" db="EMBL/GenBank/DDBJ databases">
        <title>Carnegiea gigantea Genome sequencing and assembly v2.</title>
        <authorList>
            <person name="Copetti D."/>
            <person name="Sanderson M.J."/>
            <person name="Burquez A."/>
            <person name="Wojciechowski M.F."/>
        </authorList>
    </citation>
    <scope>NUCLEOTIDE SEQUENCE</scope>
    <source>
        <strain evidence="2">SGP5-SGP5p</strain>
        <tissue evidence="2">Aerial part</tissue>
    </source>
</reference>
<evidence type="ECO:0000313" key="3">
    <source>
        <dbReference type="Proteomes" id="UP001153076"/>
    </source>
</evidence>
<dbReference type="Proteomes" id="UP001153076">
    <property type="component" value="Unassembled WGS sequence"/>
</dbReference>
<accession>A0A9Q1K469</accession>
<dbReference type="AlphaFoldDB" id="A0A9Q1K469"/>
<evidence type="ECO:0000313" key="2">
    <source>
        <dbReference type="EMBL" id="KAJ8436052.1"/>
    </source>
</evidence>
<organism evidence="2 3">
    <name type="scientific">Carnegiea gigantea</name>
    <dbReference type="NCBI Taxonomy" id="171969"/>
    <lineage>
        <taxon>Eukaryota</taxon>
        <taxon>Viridiplantae</taxon>
        <taxon>Streptophyta</taxon>
        <taxon>Embryophyta</taxon>
        <taxon>Tracheophyta</taxon>
        <taxon>Spermatophyta</taxon>
        <taxon>Magnoliopsida</taxon>
        <taxon>eudicotyledons</taxon>
        <taxon>Gunneridae</taxon>
        <taxon>Pentapetalae</taxon>
        <taxon>Caryophyllales</taxon>
        <taxon>Cactineae</taxon>
        <taxon>Cactaceae</taxon>
        <taxon>Cactoideae</taxon>
        <taxon>Echinocereeae</taxon>
        <taxon>Carnegiea</taxon>
    </lineage>
</organism>
<keyword evidence="3" id="KW-1185">Reference proteome</keyword>
<sequence length="194" mass="21319">MKRSSLESMEGVSQLQMKLAPMAQANQAHTEHLASTHGSPPAAEQPCPKHGSEAEPPIARPNNPIEIALRTSSLEVQVAVTYEPTNEHSKLLNQRGTRFHHRRIGTTKAQKIIELSIEEKHEKVNGDAIEQRNEDKKDFPGERGRGNTIANEIGMHGIRKPTYGSPPAAEQLCPKCGSATEPLIARPNHPIEVK</sequence>
<evidence type="ECO:0000256" key="1">
    <source>
        <dbReference type="SAM" id="MobiDB-lite"/>
    </source>
</evidence>
<protein>
    <submittedName>
        <fullName evidence="2">Uncharacterized protein</fullName>
    </submittedName>
</protein>
<feature type="region of interest" description="Disordered" evidence="1">
    <location>
        <begin position="1"/>
        <end position="61"/>
    </location>
</feature>
<comment type="caution">
    <text evidence="2">The sequence shown here is derived from an EMBL/GenBank/DDBJ whole genome shotgun (WGS) entry which is preliminary data.</text>
</comment>
<dbReference type="EMBL" id="JAKOGI010000369">
    <property type="protein sequence ID" value="KAJ8436052.1"/>
    <property type="molecule type" value="Genomic_DNA"/>
</dbReference>